<evidence type="ECO:0000256" key="10">
    <source>
        <dbReference type="ARBA" id="ARBA00022771"/>
    </source>
</evidence>
<evidence type="ECO:0000256" key="11">
    <source>
        <dbReference type="ARBA" id="ARBA00022786"/>
    </source>
</evidence>
<dbReference type="PROSITE" id="PS51157">
    <property type="entry name" value="ZF_UBR"/>
    <property type="match status" value="1"/>
</dbReference>
<organism evidence="22 23">
    <name type="scientific">Exocentrus adspersus</name>
    <dbReference type="NCBI Taxonomy" id="1586481"/>
    <lineage>
        <taxon>Eukaryota</taxon>
        <taxon>Metazoa</taxon>
        <taxon>Ecdysozoa</taxon>
        <taxon>Arthropoda</taxon>
        <taxon>Hexapoda</taxon>
        <taxon>Insecta</taxon>
        <taxon>Pterygota</taxon>
        <taxon>Neoptera</taxon>
        <taxon>Endopterygota</taxon>
        <taxon>Coleoptera</taxon>
        <taxon>Polyphaga</taxon>
        <taxon>Cucujiformia</taxon>
        <taxon>Chrysomeloidea</taxon>
        <taxon>Cerambycidae</taxon>
        <taxon>Lamiinae</taxon>
        <taxon>Acanthocinini</taxon>
        <taxon>Exocentrus</taxon>
    </lineage>
</organism>
<dbReference type="Pfam" id="PF00632">
    <property type="entry name" value="HECT"/>
    <property type="match status" value="1"/>
</dbReference>
<keyword evidence="13" id="KW-0539">Nucleus</keyword>
<evidence type="ECO:0000256" key="16">
    <source>
        <dbReference type="PROSITE-ProRule" id="PRU00508"/>
    </source>
</evidence>
<dbReference type="InterPro" id="IPR024725">
    <property type="entry name" value="UBR5_UBA"/>
</dbReference>
<dbReference type="GO" id="GO:0008270">
    <property type="term" value="F:zinc ion binding"/>
    <property type="evidence" value="ECO:0007669"/>
    <property type="project" value="UniProtKB-KW"/>
</dbReference>
<proteinExistence type="inferred from homology"/>
<feature type="domain" description="UBA" evidence="18">
    <location>
        <begin position="179"/>
        <end position="221"/>
    </location>
</feature>
<feature type="compositionally biased region" description="Acidic residues" evidence="17">
    <location>
        <begin position="1618"/>
        <end position="1648"/>
    </location>
</feature>
<dbReference type="GO" id="GO:0000209">
    <property type="term" value="P:protein polyubiquitination"/>
    <property type="evidence" value="ECO:0007669"/>
    <property type="project" value="TreeGrafter"/>
</dbReference>
<feature type="domain" description="PABC" evidence="21">
    <location>
        <begin position="2555"/>
        <end position="2632"/>
    </location>
</feature>
<dbReference type="FunFam" id="3.30.2160.10:FF:000006">
    <property type="entry name" value="E3 ubiquitin-protein ligase UBR5 isoform X2"/>
    <property type="match status" value="1"/>
</dbReference>
<dbReference type="Gene3D" id="3.90.1750.10">
    <property type="entry name" value="Hect, E3 ligase catalytic domains"/>
    <property type="match status" value="1"/>
</dbReference>
<evidence type="ECO:0000256" key="13">
    <source>
        <dbReference type="ARBA" id="ARBA00023242"/>
    </source>
</evidence>
<dbReference type="SMART" id="SM00396">
    <property type="entry name" value="ZnF_UBR1"/>
    <property type="match status" value="1"/>
</dbReference>
<evidence type="ECO:0000256" key="6">
    <source>
        <dbReference type="ARBA" id="ARBA00022490"/>
    </source>
</evidence>
<evidence type="ECO:0000256" key="3">
    <source>
        <dbReference type="ARBA" id="ARBA00004496"/>
    </source>
</evidence>
<comment type="catalytic activity">
    <reaction evidence="1">
        <text>S-ubiquitinyl-[E2 ubiquitin-conjugating enzyme]-L-cysteine + [acceptor protein]-L-lysine = [E2 ubiquitin-conjugating enzyme]-L-cysteine + N(6)-ubiquitinyl-[acceptor protein]-L-lysine.</text>
        <dbReference type="EC" id="2.3.2.26"/>
    </reaction>
</comment>
<evidence type="ECO:0000259" key="20">
    <source>
        <dbReference type="PROSITE" id="PS51157"/>
    </source>
</evidence>
<feature type="region of interest" description="Disordered" evidence="17">
    <location>
        <begin position="1548"/>
        <end position="1673"/>
    </location>
</feature>
<dbReference type="FunFam" id="3.30.2410.10:FF:000008">
    <property type="entry name" value="Putative E3 ubiquitin-protein ligase UBR5"/>
    <property type="match status" value="1"/>
</dbReference>
<dbReference type="InterPro" id="IPR000569">
    <property type="entry name" value="HECT_dom"/>
</dbReference>
<evidence type="ECO:0000256" key="17">
    <source>
        <dbReference type="SAM" id="MobiDB-lite"/>
    </source>
</evidence>
<feature type="compositionally biased region" description="Polar residues" evidence="17">
    <location>
        <begin position="2529"/>
        <end position="2549"/>
    </location>
</feature>
<feature type="region of interest" description="Disordered" evidence="17">
    <location>
        <begin position="556"/>
        <end position="627"/>
    </location>
</feature>
<feature type="region of interest" description="Disordered" evidence="17">
    <location>
        <begin position="2220"/>
        <end position="2239"/>
    </location>
</feature>
<dbReference type="InterPro" id="IPR003126">
    <property type="entry name" value="Znf_UBR"/>
</dbReference>
<dbReference type="SMART" id="SM00517">
    <property type="entry name" value="PolyA"/>
    <property type="match status" value="1"/>
</dbReference>
<dbReference type="InterPro" id="IPR009091">
    <property type="entry name" value="RCC1/BLIP-II"/>
</dbReference>
<feature type="compositionally biased region" description="Low complexity" evidence="17">
    <location>
        <begin position="2246"/>
        <end position="2277"/>
    </location>
</feature>
<dbReference type="GO" id="GO:0090263">
    <property type="term" value="P:positive regulation of canonical Wnt signaling pathway"/>
    <property type="evidence" value="ECO:0007669"/>
    <property type="project" value="TreeGrafter"/>
</dbReference>
<feature type="compositionally biased region" description="Low complexity" evidence="17">
    <location>
        <begin position="1022"/>
        <end position="1038"/>
    </location>
</feature>
<accession>A0AAV8W494</accession>
<feature type="region of interest" description="Disordered" evidence="17">
    <location>
        <begin position="974"/>
        <end position="1038"/>
    </location>
</feature>
<reference evidence="22 23" key="1">
    <citation type="journal article" date="2023" name="Insect Mol. Biol.">
        <title>Genome sequencing provides insights into the evolution of gene families encoding plant cell wall-degrading enzymes in longhorned beetles.</title>
        <authorList>
            <person name="Shin N.R."/>
            <person name="Okamura Y."/>
            <person name="Kirsch R."/>
            <person name="Pauchet Y."/>
        </authorList>
    </citation>
    <scope>NUCLEOTIDE SEQUENCE [LARGE SCALE GENOMIC DNA]</scope>
    <source>
        <strain evidence="22">EAD_L_NR</strain>
    </source>
</reference>
<feature type="active site" description="Glycyl thioester intermediate" evidence="15">
    <location>
        <position position="2947"/>
    </location>
</feature>
<evidence type="ECO:0000259" key="21">
    <source>
        <dbReference type="PROSITE" id="PS51309"/>
    </source>
</evidence>
<evidence type="ECO:0000256" key="2">
    <source>
        <dbReference type="ARBA" id="ARBA00004123"/>
    </source>
</evidence>
<feature type="compositionally biased region" description="Polar residues" evidence="17">
    <location>
        <begin position="1473"/>
        <end position="1490"/>
    </location>
</feature>
<feature type="compositionally biased region" description="Polar residues" evidence="17">
    <location>
        <begin position="1249"/>
        <end position="1273"/>
    </location>
</feature>
<dbReference type="PANTHER" id="PTHR46276:SF1">
    <property type="entry name" value="E3 UBIQUITIN-PROTEIN LIGASE UBR5"/>
    <property type="match status" value="1"/>
</dbReference>
<dbReference type="Pfam" id="PF11547">
    <property type="entry name" value="E3_UbLigase_EDD"/>
    <property type="match status" value="1"/>
</dbReference>
<dbReference type="PANTHER" id="PTHR46276">
    <property type="entry name" value="E3 UBIQUITIN-PROTEIN LIGASE UBR5"/>
    <property type="match status" value="1"/>
</dbReference>
<evidence type="ECO:0000313" key="23">
    <source>
        <dbReference type="Proteomes" id="UP001159042"/>
    </source>
</evidence>
<dbReference type="CDD" id="cd19675">
    <property type="entry name" value="UBR-box_UBR5"/>
    <property type="match status" value="1"/>
</dbReference>
<evidence type="ECO:0000256" key="12">
    <source>
        <dbReference type="ARBA" id="ARBA00022833"/>
    </source>
</evidence>
<feature type="region of interest" description="Disordered" evidence="17">
    <location>
        <begin position="274"/>
        <end position="303"/>
    </location>
</feature>
<feature type="region of interest" description="Disordered" evidence="17">
    <location>
        <begin position="1825"/>
        <end position="1846"/>
    </location>
</feature>
<feature type="compositionally biased region" description="Low complexity" evidence="17">
    <location>
        <begin position="2550"/>
        <end position="2563"/>
    </location>
</feature>
<dbReference type="InterPro" id="IPR035983">
    <property type="entry name" value="Hect_E3_ubiquitin_ligase"/>
</dbReference>
<keyword evidence="11 15" id="KW-0833">Ubl conjugation pathway</keyword>
<dbReference type="InterPro" id="IPR047503">
    <property type="entry name" value="UBR-box_UBR5"/>
</dbReference>
<feature type="domain" description="HECT" evidence="19">
    <location>
        <begin position="2695"/>
        <end position="2978"/>
    </location>
</feature>
<dbReference type="InterPro" id="IPR036053">
    <property type="entry name" value="PABP-dom"/>
</dbReference>
<evidence type="ECO:0000256" key="5">
    <source>
        <dbReference type="ARBA" id="ARBA00012485"/>
    </source>
</evidence>
<dbReference type="Proteomes" id="UP001159042">
    <property type="component" value="Unassembled WGS sequence"/>
</dbReference>
<feature type="region of interest" description="Disordered" evidence="17">
    <location>
        <begin position="1470"/>
        <end position="1491"/>
    </location>
</feature>
<feature type="compositionally biased region" description="Polar residues" evidence="17">
    <location>
        <begin position="1658"/>
        <end position="1673"/>
    </location>
</feature>
<evidence type="ECO:0000256" key="1">
    <source>
        <dbReference type="ARBA" id="ARBA00000885"/>
    </source>
</evidence>
<keyword evidence="10" id="KW-0863">Zinc-finger</keyword>
<dbReference type="CDD" id="cd14423">
    <property type="entry name" value="CUE_UBR5"/>
    <property type="match status" value="1"/>
</dbReference>
<feature type="compositionally biased region" description="Polar residues" evidence="17">
    <location>
        <begin position="984"/>
        <end position="994"/>
    </location>
</feature>
<feature type="region of interest" description="Disordered" evidence="17">
    <location>
        <begin position="1249"/>
        <end position="1285"/>
    </location>
</feature>
<feature type="compositionally biased region" description="Polar residues" evidence="17">
    <location>
        <begin position="596"/>
        <end position="605"/>
    </location>
</feature>
<keyword evidence="12" id="KW-0862">Zinc</keyword>
<comment type="pathway">
    <text evidence="4">Protein modification; protein ubiquitination.</text>
</comment>
<dbReference type="GO" id="GO:0005737">
    <property type="term" value="C:cytoplasm"/>
    <property type="evidence" value="ECO:0007669"/>
    <property type="project" value="UniProtKB-SubCell"/>
</dbReference>
<dbReference type="SUPFAM" id="SSF56204">
    <property type="entry name" value="Hect, E3 ligase catalytic domain"/>
    <property type="match status" value="1"/>
</dbReference>
<dbReference type="Gene3D" id="1.10.8.10">
    <property type="entry name" value="DNA helicase RuvA subunit, C-terminal domain"/>
    <property type="match status" value="1"/>
</dbReference>
<dbReference type="GO" id="GO:0003723">
    <property type="term" value="F:RNA binding"/>
    <property type="evidence" value="ECO:0007669"/>
    <property type="project" value="InterPro"/>
</dbReference>
<feature type="compositionally biased region" description="Acidic residues" evidence="17">
    <location>
        <begin position="1569"/>
        <end position="1585"/>
    </location>
</feature>
<dbReference type="InterPro" id="IPR002004">
    <property type="entry name" value="PABP_HYD_C"/>
</dbReference>
<dbReference type="InterPro" id="IPR015940">
    <property type="entry name" value="UBA"/>
</dbReference>
<keyword evidence="7" id="KW-0597">Phosphoprotein</keyword>
<sequence>MTSLQYVVHPLPGTEEQFNDRLKEVADRINRLGHNTHPGLASLRTSVKRICLGSTHTVLLLEDGRVCRVSYNVLSDRLDLSKNDSNKNSGGGAGGGTGGSAGGGGGGGGGGGAAGGGGGGNGNNKPAGSGRQIRTRARIMRSNTAIRGGSNSGSRIAPVIMGTSSSSSGRPMVTVPAPYVPEELVSQAQVVLQGKSRNLIIRELQRTNLDVNLAVNNLLSRDDEEGEEGDDATDSYVPEDLISLLDGGFHTDHSVIIDADAMFSEDMFGYSGIRNRGSSSRSRMPDRDAPPSNNSATSDRDRENFSRWRERQYFGPRRWLETALRDNPYEKDSDHKKKDNACPLWISDDLEFWPEPAPKFIQIATLYSELIALSANGQLYQWKWNEHEPYKHPENPNIHHPRTVSLNLTGEKIVHVSACSIRCTVATETGKVATWLDELVSPAATKLEHAAQAYNEFQTDKIQALGVLPFTQRKRLWEKYKAKSRKQRPTNNQADIVTGSQVCMKNSPMYQPGAVGFTVMAGVPKVGQIQTAAWTLNDIGIFKVMNLHSATAPEKARSDLAPTASGLASLGGKTSSNKENTDRLDMPPPPSPASSTCSDTGSITNSHKRQKRHIVTSSDSNSEPKRDEEEWLLRDVIFVEDVRNVPTGRVLKIDGAYAAVRFPTTHSRDRGDSKEADDILQDCRLMRKDDLQVIKSSSISRVPDCFQRTPRRIQITESAGQILTIAVDGQGIHAIVRNGSKLSYVIYNISSGHIEQENPFPSDTAAFMGLYPSHVSLTCAGESSETVLILRDGNNAIYPLAKDCAGAIRDPQFLDLPPVKCLAAGTLALSGTSLNMKNQVAIMVFALEQQFLMPKILRCDIEGVRQVLAQLDSEIKSANVMVPSILNERCDGNRNIFHAVVNMCTPTSNKDVDNGMRIVPVPSQQFSPQTVTDQPANVAPASTANSGLDCINMIANAVNSRAVSLRDMMRRAVQSVHTEHRELNNSNSADQHSFVQEDPMPTHSWPPESFDVASGDEDSLMSLGSSAANKGNSNSNNATCNLVVDPAERRTNAMQILHALLYDSSALEPHLIEMLCAKDAQGQTPFMLAVSSRSYPAALELFERIIKLGTPQEREEMIFPKGSNPDHSPLHVLCCNDTCSFTWTGAEHINQDIFECRTCGLTGTLCCCTECARVCHKGHDCKLKRTSPTAYCDCWEKCKCKALIMGNQTIRYELLTRLVKETDLVCLPNSRGESILLFLVQTVGRQNQEQRQFRNSRPRTASSNCRNKTPSSDIESDMPEHDLEPPRFSRRALDCLLADWKAVKSMIMSGTKETNDHYIDQPYVVGQTGTTLLDKFTHCFFVKCQMVLDVLLETIIKEMKNPDPKQSEYAVNVARRFVRSVVRIFVIFSIEMAPNSTKRRGLSNHNLPLSKCKRVFQSLSKLSIEELCETADSLIAPVRLGVARPTAPFSLATSPSDILNGSEELFLVDPLAPSTSGGSRTTSNQPQSFPFLSEAVRRGTDRSARDLLNEISINDNENMAIDNDDDNASEHEDVQADREIPLAVRQASLTENEPQETPADQQEGRLQGEDSDPELDLLAETESDSDDNHSNQDAASAQRSVQTGATAGSDTGGMLLFPEDESGESSQQEEEESEAGETDEQDTEDYTLTDEQLERRSNVTGHGQRTNLAPQNMQWAIRSREAGRSQGVRLPNGSNLVFIDPSSLRRSNTGSTTVAASSEPITMATTASCLARAFGIVVRQIADLLSLMPHVNQIPTSSTVMEITQDDIYNVQIYLEFRLKPTWDWLLTVMDATEAQLKFGASLTNSMDLTAPGYTLGTGTSSVVGSGPSTVRSGHRAHPVSGSSTSSGNRIVGFTINVESSRSRSERETNDGHAARREFLSYCLSLMRAHNSEHLDSLPILDVSALRHVAYVFDALIYFMRSGSSEIADSDMRREGLPLPPWNDQDENDNEEAEEDIAVAMETESLDDQDVSNLANNISNSLNTSLQGNTGKGRKHSFFQRSESTLCLGCPPPDPFDTPMSEALPLADQPHLLQPNARREDLFGIPKQPVTLSSTGSNSGNPLESLPTKLSLSTRTTDFAMTQPARANHPICNSFNVMGPNPLVYPQNYPPEEEGRFSKEAQQQTDPIQTPLESVIGIASTSSSGGGGSNVVKNDGKKMRNIQAFESLLAAINNKAGDVLSERPQDLSRNREEQLLETFNTQGLGDNPALSRPQIIVSPRKTENEHGQEQVSSGGSLLSLLTSNDSSQDVCSQSTTTCTMSGSSTPSTGSSRSPSKSVIVRAGSSNKIGESDVIMSMDIQQPETLENQEISANVTVVTTTVNNETPKPTVGQSVSHDLLLGRWRLSLDLFGRVFMEDVGLEPGSIVSELGGFPVKEAKFRRDMEKLRNNQQRDLTLSKIERERTQLILQTFKELNSQYNSYNRRTSSSSPPLAVNRVKVTFKDEPGEGTGVARSFYTAIAEAILSTEKLPNLDSAQVDNKYSPYSVLQRLRRDRDVLRRNVPPRGYNKSRDHHRKTMSVDARPFIASENIHTSDAPSMPDISSATNNQPGTSSSNSHPSNGGNRNEHLTSQQQQLGDRLYPRVYNIHPTFAGRITGMLLELSPAQLLLLLASEDSLRAKVEEAVEMILAHSHSQSELTSEALLELDVFSLTDRGCSRKTGGRTNADNSVTEETLQDEEDIAPLFYCPGKRGFYAPRQGKASFERLNAFRNVGRLLGLCLLQNELCPIFLTRHVLKSILGRPIKFHDLAFFDPVVYESLRQLVVDAETKYSNSLFSALDLNFTIDLSVEEGGGTVELMPGGKDIEVTSTNVYDYVRKYAKYRMIKVQEKAIESIRTGVFDVLPEGSLDGLTAEDLRLLLNGVGDINVAVLISYTSFNDESGESSERLVKFKRWLWSIVEKMTHLERQDLVYFWTGSPALPASEDGFQPMPSVTIRPADDAHLPTANTCISRLYIPLYSSRTVLRQKLLLAIKTKNFGFV</sequence>
<dbReference type="PROSITE" id="PS50030">
    <property type="entry name" value="UBA"/>
    <property type="match status" value="1"/>
</dbReference>
<feature type="compositionally biased region" description="Polar residues" evidence="17">
    <location>
        <begin position="2050"/>
        <end position="2069"/>
    </location>
</feature>
<evidence type="ECO:0000256" key="14">
    <source>
        <dbReference type="ARBA" id="ARBA00061431"/>
    </source>
</evidence>
<evidence type="ECO:0000259" key="19">
    <source>
        <dbReference type="PROSITE" id="PS50237"/>
    </source>
</evidence>
<evidence type="ECO:0000256" key="4">
    <source>
        <dbReference type="ARBA" id="ARBA00004906"/>
    </source>
</evidence>
<dbReference type="PROSITE" id="PS51309">
    <property type="entry name" value="PABC"/>
    <property type="match status" value="1"/>
</dbReference>
<feature type="domain" description="UBR-type" evidence="20">
    <location>
        <begin position="1137"/>
        <end position="1205"/>
    </location>
</feature>
<gene>
    <name evidence="22" type="ORF">NQ315_015678</name>
</gene>
<evidence type="ECO:0000256" key="7">
    <source>
        <dbReference type="ARBA" id="ARBA00022553"/>
    </source>
</evidence>
<feature type="zinc finger region" description="UBR-type" evidence="16">
    <location>
        <begin position="1137"/>
        <end position="1205"/>
    </location>
</feature>
<dbReference type="SMART" id="SM00119">
    <property type="entry name" value="HECTc"/>
    <property type="match status" value="1"/>
</dbReference>
<evidence type="ECO:0000259" key="18">
    <source>
        <dbReference type="PROSITE" id="PS50030"/>
    </source>
</evidence>
<dbReference type="Pfam" id="PF00658">
    <property type="entry name" value="MLLE"/>
    <property type="match status" value="1"/>
</dbReference>
<dbReference type="PROSITE" id="PS50237">
    <property type="entry name" value="HECT"/>
    <property type="match status" value="1"/>
</dbReference>
<dbReference type="SUPFAM" id="SSF63570">
    <property type="entry name" value="PABC (PABP) domain"/>
    <property type="match status" value="1"/>
</dbReference>
<dbReference type="GO" id="GO:0034450">
    <property type="term" value="F:ubiquitin-ubiquitin ligase activity"/>
    <property type="evidence" value="ECO:0007669"/>
    <property type="project" value="TreeGrafter"/>
</dbReference>
<keyword evidence="8" id="KW-0808">Transferase</keyword>
<keyword evidence="23" id="KW-1185">Reference proteome</keyword>
<feature type="compositionally biased region" description="Polar residues" evidence="17">
    <location>
        <begin position="1591"/>
        <end position="1609"/>
    </location>
</feature>
<evidence type="ECO:0000256" key="15">
    <source>
        <dbReference type="PROSITE-ProRule" id="PRU00104"/>
    </source>
</evidence>
<feature type="region of interest" description="Disordered" evidence="17">
    <location>
        <begin position="2246"/>
        <end position="2278"/>
    </location>
</feature>
<feature type="region of interest" description="Disordered" evidence="17">
    <location>
        <begin position="1516"/>
        <end position="1535"/>
    </location>
</feature>
<comment type="caution">
    <text evidence="22">The sequence shown here is derived from an EMBL/GenBank/DDBJ whole genome shotgun (WGS) entry which is preliminary data.</text>
</comment>
<dbReference type="Gene3D" id="3.30.2160.10">
    <property type="entry name" value="Hect, E3 ligase catalytic domain"/>
    <property type="match status" value="1"/>
</dbReference>
<dbReference type="Gene3D" id="3.30.2410.10">
    <property type="entry name" value="Hect, E3 ligase catalytic domain"/>
    <property type="match status" value="1"/>
</dbReference>
<dbReference type="Gene3D" id="1.10.1900.10">
    <property type="entry name" value="c-terminal domain of poly(a) binding protein"/>
    <property type="match status" value="1"/>
</dbReference>
<dbReference type="SUPFAM" id="SSF50985">
    <property type="entry name" value="RCC1/BLIP-II"/>
    <property type="match status" value="1"/>
</dbReference>
<dbReference type="EMBL" id="JANEYG010000012">
    <property type="protein sequence ID" value="KAJ8920885.1"/>
    <property type="molecule type" value="Genomic_DNA"/>
</dbReference>
<keyword evidence="6" id="KW-0963">Cytoplasm</keyword>
<comment type="similarity">
    <text evidence="14">Belongs to the UBR5 family.</text>
</comment>
<evidence type="ECO:0000313" key="22">
    <source>
        <dbReference type="EMBL" id="KAJ8920885.1"/>
    </source>
</evidence>
<keyword evidence="9" id="KW-0479">Metal-binding</keyword>
<dbReference type="GO" id="GO:0043130">
    <property type="term" value="F:ubiquitin binding"/>
    <property type="evidence" value="ECO:0007669"/>
    <property type="project" value="InterPro"/>
</dbReference>
<dbReference type="GO" id="GO:0005634">
    <property type="term" value="C:nucleus"/>
    <property type="evidence" value="ECO:0007669"/>
    <property type="project" value="UniProtKB-SubCell"/>
</dbReference>
<feature type="region of interest" description="Disordered" evidence="17">
    <location>
        <begin position="2047"/>
        <end position="2069"/>
    </location>
</feature>
<name>A0AAV8W494_9CUCU</name>
<dbReference type="EC" id="2.3.2.26" evidence="5"/>
<evidence type="ECO:0000256" key="9">
    <source>
        <dbReference type="ARBA" id="ARBA00022723"/>
    </source>
</evidence>
<evidence type="ECO:0000256" key="8">
    <source>
        <dbReference type="ARBA" id="ARBA00022679"/>
    </source>
</evidence>
<dbReference type="FunFam" id="1.10.8.10:FF:000009">
    <property type="entry name" value="Putative E3 ubiquitin-protein ligase UBR5"/>
    <property type="match status" value="1"/>
</dbReference>
<feature type="region of interest" description="Disordered" evidence="17">
    <location>
        <begin position="2495"/>
        <end position="2574"/>
    </location>
</feature>
<dbReference type="Gene3D" id="2.130.10.30">
    <property type="entry name" value="Regulator of chromosome condensation 1/beta-lactamase-inhibitor protein II"/>
    <property type="match status" value="1"/>
</dbReference>
<protein>
    <recommendedName>
        <fullName evidence="5">HECT-type E3 ubiquitin transferase</fullName>
        <ecNumber evidence="5">2.3.2.26</ecNumber>
    </recommendedName>
</protein>
<comment type="subcellular location">
    <subcellularLocation>
        <location evidence="3">Cytoplasm</location>
    </subcellularLocation>
    <subcellularLocation>
        <location evidence="2">Nucleus</location>
    </subcellularLocation>
</comment>